<dbReference type="EMBL" id="BGZK01006002">
    <property type="protein sequence ID" value="GBP16293.1"/>
    <property type="molecule type" value="Genomic_DNA"/>
</dbReference>
<dbReference type="InterPro" id="IPR008209">
    <property type="entry name" value="PEP_carboxykinase_GTP"/>
</dbReference>
<dbReference type="PANTHER" id="PTHR11561">
    <property type="entry name" value="PHOSPHOENOLPYRUVATE CARBOXYKINASE"/>
    <property type="match status" value="1"/>
</dbReference>
<dbReference type="Gene3D" id="3.90.228.20">
    <property type="match status" value="1"/>
</dbReference>
<dbReference type="GO" id="GO:0071333">
    <property type="term" value="P:cellular response to glucose stimulus"/>
    <property type="evidence" value="ECO:0007669"/>
    <property type="project" value="TreeGrafter"/>
</dbReference>
<dbReference type="GO" id="GO:0005525">
    <property type="term" value="F:GTP binding"/>
    <property type="evidence" value="ECO:0007669"/>
    <property type="project" value="InterPro"/>
</dbReference>
<dbReference type="STRING" id="151549.A0A4C1TQN2"/>
<comment type="caution">
    <text evidence="2">The sequence shown here is derived from an EMBL/GenBank/DDBJ whole genome shotgun (WGS) entry which is preliminary data.</text>
</comment>
<dbReference type="Pfam" id="PF00821">
    <property type="entry name" value="PEPCK_GTP"/>
    <property type="match status" value="1"/>
</dbReference>
<dbReference type="InterPro" id="IPR013035">
    <property type="entry name" value="PEP_carboxykinase_C"/>
</dbReference>
<dbReference type="Proteomes" id="UP000299102">
    <property type="component" value="Unassembled WGS sequence"/>
</dbReference>
<reference evidence="2 3" key="1">
    <citation type="journal article" date="2019" name="Commun. Biol.">
        <title>The bagworm genome reveals a unique fibroin gene that provides high tensile strength.</title>
        <authorList>
            <person name="Kono N."/>
            <person name="Nakamura H."/>
            <person name="Ohtoshi R."/>
            <person name="Tomita M."/>
            <person name="Numata K."/>
            <person name="Arakawa K."/>
        </authorList>
    </citation>
    <scope>NUCLEOTIDE SEQUENCE [LARGE SCALE GENOMIC DNA]</scope>
</reference>
<dbReference type="SUPFAM" id="SSF53795">
    <property type="entry name" value="PEP carboxykinase-like"/>
    <property type="match status" value="1"/>
</dbReference>
<name>A0A4C1TQN2_EUMVA</name>
<dbReference type="GO" id="GO:0030145">
    <property type="term" value="F:manganese ion binding"/>
    <property type="evidence" value="ECO:0007669"/>
    <property type="project" value="TreeGrafter"/>
</dbReference>
<dbReference type="OrthoDB" id="5841594at2759"/>
<dbReference type="GO" id="GO:0006107">
    <property type="term" value="P:oxaloacetate metabolic process"/>
    <property type="evidence" value="ECO:0007669"/>
    <property type="project" value="TreeGrafter"/>
</dbReference>
<keyword evidence="3" id="KW-1185">Reference proteome</keyword>
<dbReference type="InterPro" id="IPR035077">
    <property type="entry name" value="PEP_carboxykinase_GTP_C"/>
</dbReference>
<evidence type="ECO:0000313" key="3">
    <source>
        <dbReference type="Proteomes" id="UP000299102"/>
    </source>
</evidence>
<keyword evidence="2" id="KW-0418">Kinase</keyword>
<dbReference type="PANTHER" id="PTHR11561:SF0">
    <property type="entry name" value="PHOSPHOENOLPYRUVATE CARBOXYKINASE [GTP]-RELATED"/>
    <property type="match status" value="1"/>
</dbReference>
<dbReference type="GO" id="GO:0004613">
    <property type="term" value="F:phosphoenolpyruvate carboxykinase (GTP) activity"/>
    <property type="evidence" value="ECO:0007669"/>
    <property type="project" value="TreeGrafter"/>
</dbReference>
<dbReference type="GO" id="GO:0046327">
    <property type="term" value="P:glycerol biosynthetic process from pyruvate"/>
    <property type="evidence" value="ECO:0007669"/>
    <property type="project" value="TreeGrafter"/>
</dbReference>
<dbReference type="GO" id="GO:0033993">
    <property type="term" value="P:response to lipid"/>
    <property type="evidence" value="ECO:0007669"/>
    <property type="project" value="TreeGrafter"/>
</dbReference>
<keyword evidence="2" id="KW-0808">Transferase</keyword>
<evidence type="ECO:0000313" key="2">
    <source>
        <dbReference type="EMBL" id="GBP16293.1"/>
    </source>
</evidence>
<feature type="domain" description="Phosphoenolpyruvate carboxykinase C-terminal P-loop" evidence="1">
    <location>
        <begin position="1"/>
        <end position="95"/>
    </location>
</feature>
<dbReference type="GO" id="GO:0006094">
    <property type="term" value="P:gluconeogenesis"/>
    <property type="evidence" value="ECO:0007669"/>
    <property type="project" value="InterPro"/>
</dbReference>
<gene>
    <name evidence="2" type="primary">Pepck</name>
    <name evidence="2" type="ORF">EVAR_73070_1</name>
</gene>
<proteinExistence type="predicted"/>
<dbReference type="GO" id="GO:0005829">
    <property type="term" value="C:cytosol"/>
    <property type="evidence" value="ECO:0007669"/>
    <property type="project" value="TreeGrafter"/>
</dbReference>
<dbReference type="AlphaFoldDB" id="A0A4C1TQN2"/>
<keyword evidence="2" id="KW-0670">Pyruvate</keyword>
<organism evidence="2 3">
    <name type="scientific">Eumeta variegata</name>
    <name type="common">Bagworm moth</name>
    <name type="synonym">Eumeta japonica</name>
    <dbReference type="NCBI Taxonomy" id="151549"/>
    <lineage>
        <taxon>Eukaryota</taxon>
        <taxon>Metazoa</taxon>
        <taxon>Ecdysozoa</taxon>
        <taxon>Arthropoda</taxon>
        <taxon>Hexapoda</taxon>
        <taxon>Insecta</taxon>
        <taxon>Pterygota</taxon>
        <taxon>Neoptera</taxon>
        <taxon>Endopterygota</taxon>
        <taxon>Lepidoptera</taxon>
        <taxon>Glossata</taxon>
        <taxon>Ditrysia</taxon>
        <taxon>Tineoidea</taxon>
        <taxon>Psychidae</taxon>
        <taxon>Oiketicinae</taxon>
        <taxon>Eumeta</taxon>
    </lineage>
</organism>
<protein>
    <submittedName>
        <fullName evidence="2">Phosphoenolpyruvate carboxykinase</fullName>
    </submittedName>
</protein>
<sequence>MGASMRSEATAAAEHKAKVIMHDPFAMRPFFGYNFGDYLQHWLSMESRGKVPKIFHVNWFRKSNDGKFLWPGFCDNSRVLDWIFRRIDGENCYKDRQLACYLPMILLTLTAWLTPSI</sequence>
<evidence type="ECO:0000259" key="1">
    <source>
        <dbReference type="Pfam" id="PF00821"/>
    </source>
</evidence>
<dbReference type="GO" id="GO:0016301">
    <property type="term" value="F:kinase activity"/>
    <property type="evidence" value="ECO:0007669"/>
    <property type="project" value="UniProtKB-KW"/>
</dbReference>
<dbReference type="GO" id="GO:0042594">
    <property type="term" value="P:response to starvation"/>
    <property type="evidence" value="ECO:0007669"/>
    <property type="project" value="TreeGrafter"/>
</dbReference>
<accession>A0A4C1TQN2</accession>
<dbReference type="GO" id="GO:0019543">
    <property type="term" value="P:propionate catabolic process"/>
    <property type="evidence" value="ECO:0007669"/>
    <property type="project" value="TreeGrafter"/>
</dbReference>